<gene>
    <name evidence="9" type="ORF">RSO01_16250</name>
</gene>
<keyword evidence="3" id="KW-1003">Cell membrane</keyword>
<dbReference type="CDD" id="cd06261">
    <property type="entry name" value="TM_PBP2"/>
    <property type="match status" value="1"/>
</dbReference>
<feature type="transmembrane region" description="Helical" evidence="7">
    <location>
        <begin position="147"/>
        <end position="166"/>
    </location>
</feature>
<feature type="transmembrane region" description="Helical" evidence="7">
    <location>
        <begin position="187"/>
        <end position="206"/>
    </location>
</feature>
<feature type="transmembrane region" description="Helical" evidence="7">
    <location>
        <begin position="243"/>
        <end position="261"/>
    </location>
</feature>
<dbReference type="Proteomes" id="UP000321058">
    <property type="component" value="Unassembled WGS sequence"/>
</dbReference>
<keyword evidence="5 7" id="KW-1133">Transmembrane helix</keyword>
<dbReference type="Gene3D" id="1.10.3720.10">
    <property type="entry name" value="MetI-like"/>
    <property type="match status" value="1"/>
</dbReference>
<dbReference type="PROSITE" id="PS50928">
    <property type="entry name" value="ABC_TM1"/>
    <property type="match status" value="1"/>
</dbReference>
<evidence type="ECO:0000256" key="1">
    <source>
        <dbReference type="ARBA" id="ARBA00004651"/>
    </source>
</evidence>
<keyword evidence="10" id="KW-1185">Reference proteome</keyword>
<dbReference type="InterPro" id="IPR035906">
    <property type="entry name" value="MetI-like_sf"/>
</dbReference>
<evidence type="ECO:0000313" key="9">
    <source>
        <dbReference type="EMBL" id="GEP54459.1"/>
    </source>
</evidence>
<evidence type="ECO:0000313" key="10">
    <source>
        <dbReference type="Proteomes" id="UP000321058"/>
    </source>
</evidence>
<dbReference type="OrthoDB" id="9799271at2"/>
<dbReference type="EMBL" id="BKAJ01000030">
    <property type="protein sequence ID" value="GEP54459.1"/>
    <property type="molecule type" value="Genomic_DNA"/>
</dbReference>
<dbReference type="RefSeq" id="WP_147147999.1">
    <property type="nucleotide sequence ID" value="NZ_BKAJ01000030.1"/>
</dbReference>
<keyword evidence="4 7" id="KW-0812">Transmembrane</keyword>
<evidence type="ECO:0000259" key="8">
    <source>
        <dbReference type="PROSITE" id="PS50928"/>
    </source>
</evidence>
<dbReference type="GO" id="GO:0055085">
    <property type="term" value="P:transmembrane transport"/>
    <property type="evidence" value="ECO:0007669"/>
    <property type="project" value="InterPro"/>
</dbReference>
<feature type="transmembrane region" description="Helical" evidence="7">
    <location>
        <begin position="34"/>
        <end position="58"/>
    </location>
</feature>
<dbReference type="SUPFAM" id="SSF161098">
    <property type="entry name" value="MetI-like"/>
    <property type="match status" value="1"/>
</dbReference>
<keyword evidence="2 7" id="KW-0813">Transport</keyword>
<comment type="subcellular location">
    <subcellularLocation>
        <location evidence="1 7">Cell membrane</location>
        <topology evidence="1 7">Multi-pass membrane protein</topology>
    </subcellularLocation>
</comment>
<evidence type="ECO:0000256" key="4">
    <source>
        <dbReference type="ARBA" id="ARBA00022692"/>
    </source>
</evidence>
<protein>
    <submittedName>
        <fullName evidence="9">ABC transporter permease</fullName>
    </submittedName>
</protein>
<comment type="caution">
    <text evidence="9">The sequence shown here is derived from an EMBL/GenBank/DDBJ whole genome shotgun (WGS) entry which is preliminary data.</text>
</comment>
<accession>A0A512N650</accession>
<dbReference type="PANTHER" id="PTHR30151:SF0">
    <property type="entry name" value="ABC TRANSPORTER PERMEASE PROTEIN MJ0413-RELATED"/>
    <property type="match status" value="1"/>
</dbReference>
<dbReference type="GO" id="GO:0005886">
    <property type="term" value="C:plasma membrane"/>
    <property type="evidence" value="ECO:0007669"/>
    <property type="project" value="UniProtKB-SubCell"/>
</dbReference>
<proteinExistence type="inferred from homology"/>
<feature type="transmembrane region" description="Helical" evidence="7">
    <location>
        <begin position="123"/>
        <end position="141"/>
    </location>
</feature>
<evidence type="ECO:0000256" key="2">
    <source>
        <dbReference type="ARBA" id="ARBA00022448"/>
    </source>
</evidence>
<dbReference type="PANTHER" id="PTHR30151">
    <property type="entry name" value="ALKANE SULFONATE ABC TRANSPORTER-RELATED, MEMBRANE SUBUNIT"/>
    <property type="match status" value="1"/>
</dbReference>
<evidence type="ECO:0000256" key="5">
    <source>
        <dbReference type="ARBA" id="ARBA00022989"/>
    </source>
</evidence>
<feature type="domain" description="ABC transmembrane type-1" evidence="8">
    <location>
        <begin position="81"/>
        <end position="261"/>
    </location>
</feature>
<dbReference type="Pfam" id="PF00528">
    <property type="entry name" value="BPD_transp_1"/>
    <property type="match status" value="1"/>
</dbReference>
<dbReference type="InterPro" id="IPR000515">
    <property type="entry name" value="MetI-like"/>
</dbReference>
<evidence type="ECO:0000256" key="6">
    <source>
        <dbReference type="ARBA" id="ARBA00023136"/>
    </source>
</evidence>
<evidence type="ECO:0000256" key="7">
    <source>
        <dbReference type="RuleBase" id="RU363032"/>
    </source>
</evidence>
<keyword evidence="6 7" id="KW-0472">Membrane</keyword>
<comment type="similarity">
    <text evidence="7">Belongs to the binding-protein-dependent transport system permease family.</text>
</comment>
<organism evidence="9 10">
    <name type="scientific">Reyranella soli</name>
    <dbReference type="NCBI Taxonomy" id="1230389"/>
    <lineage>
        <taxon>Bacteria</taxon>
        <taxon>Pseudomonadati</taxon>
        <taxon>Pseudomonadota</taxon>
        <taxon>Alphaproteobacteria</taxon>
        <taxon>Hyphomicrobiales</taxon>
        <taxon>Reyranellaceae</taxon>
        <taxon>Reyranella</taxon>
    </lineage>
</organism>
<reference evidence="9 10" key="1">
    <citation type="submission" date="2019-07" db="EMBL/GenBank/DDBJ databases">
        <title>Whole genome shotgun sequence of Reyranella soli NBRC 108950.</title>
        <authorList>
            <person name="Hosoyama A."/>
            <person name="Uohara A."/>
            <person name="Ohji S."/>
            <person name="Ichikawa N."/>
        </authorList>
    </citation>
    <scope>NUCLEOTIDE SEQUENCE [LARGE SCALE GENOMIC DNA]</scope>
    <source>
        <strain evidence="9 10">NBRC 108950</strain>
    </source>
</reference>
<feature type="transmembrane region" description="Helical" evidence="7">
    <location>
        <begin position="88"/>
        <end position="111"/>
    </location>
</feature>
<evidence type="ECO:0000256" key="3">
    <source>
        <dbReference type="ARBA" id="ARBA00022475"/>
    </source>
</evidence>
<name>A0A512N650_9HYPH</name>
<sequence>MSEATRTLPVSDTGGAAGSSASSIWQAIKNGFPYFLGFFSLFFIWHVVAVYVVASVLFPPPYAVLLRAIELLQDGVLVENVGASLQRIIIGFIAGSLIGIPIGLIIGSFPLARKILEPWTESLRFIPSVAMITIAVIWFGIGEPSKIFLIIYTTVFIVILNTAAGVGAISANKIRAAQALGANSRQIFFLVALPATVPYILTGMRIAMANSFTTIVAAELVAANAGLGVMLWQGRMYMQIGDIFVALVSLCILGFTADRLFRFGVARFAGRYDVTP</sequence>
<dbReference type="AlphaFoldDB" id="A0A512N650"/>